<accession>A0AAE1B597</accession>
<comment type="caution">
    <text evidence="1">The sequence shown here is derived from an EMBL/GenBank/DDBJ whole genome shotgun (WGS) entry which is preliminary data.</text>
</comment>
<proteinExistence type="predicted"/>
<protein>
    <submittedName>
        <fullName evidence="1">Uncharacterized protein</fullName>
    </submittedName>
</protein>
<sequence>MRPAGGWSGLLSSELLEPCSTGGTGGIMSEIKLKSWRSLLKLIALDIRYLMLSSQDGVVLIYKPSSIHADSLPGSVVLLENLKLAQTFQHQNSRISATSIYPQPFVQLVDSTLRGT</sequence>
<keyword evidence="2" id="KW-1185">Reference proteome</keyword>
<reference evidence="1" key="1">
    <citation type="journal article" date="2023" name="G3 (Bethesda)">
        <title>A reference genome for the long-term kleptoplast-retaining sea slug Elysia crispata morphotype clarki.</title>
        <authorList>
            <person name="Eastman K.E."/>
            <person name="Pendleton A.L."/>
            <person name="Shaikh M.A."/>
            <person name="Suttiyut T."/>
            <person name="Ogas R."/>
            <person name="Tomko P."/>
            <person name="Gavelis G."/>
            <person name="Widhalm J.R."/>
            <person name="Wisecaver J.H."/>
        </authorList>
    </citation>
    <scope>NUCLEOTIDE SEQUENCE</scope>
    <source>
        <strain evidence="1">ECLA1</strain>
    </source>
</reference>
<evidence type="ECO:0000313" key="1">
    <source>
        <dbReference type="EMBL" id="KAK3799852.1"/>
    </source>
</evidence>
<evidence type="ECO:0000313" key="2">
    <source>
        <dbReference type="Proteomes" id="UP001283361"/>
    </source>
</evidence>
<gene>
    <name evidence="1" type="ORF">RRG08_048575</name>
</gene>
<organism evidence="1 2">
    <name type="scientific">Elysia crispata</name>
    <name type="common">lettuce slug</name>
    <dbReference type="NCBI Taxonomy" id="231223"/>
    <lineage>
        <taxon>Eukaryota</taxon>
        <taxon>Metazoa</taxon>
        <taxon>Spiralia</taxon>
        <taxon>Lophotrochozoa</taxon>
        <taxon>Mollusca</taxon>
        <taxon>Gastropoda</taxon>
        <taxon>Heterobranchia</taxon>
        <taxon>Euthyneura</taxon>
        <taxon>Panpulmonata</taxon>
        <taxon>Sacoglossa</taxon>
        <taxon>Placobranchoidea</taxon>
        <taxon>Plakobranchidae</taxon>
        <taxon>Elysia</taxon>
    </lineage>
</organism>
<dbReference type="AlphaFoldDB" id="A0AAE1B597"/>
<dbReference type="Proteomes" id="UP001283361">
    <property type="component" value="Unassembled WGS sequence"/>
</dbReference>
<dbReference type="EMBL" id="JAWDGP010000534">
    <property type="protein sequence ID" value="KAK3799852.1"/>
    <property type="molecule type" value="Genomic_DNA"/>
</dbReference>
<name>A0AAE1B597_9GAST</name>